<dbReference type="Pfam" id="PF09674">
    <property type="entry name" value="DUF2400"/>
    <property type="match status" value="1"/>
</dbReference>
<dbReference type="Proteomes" id="UP001595526">
    <property type="component" value="Unassembled WGS sequence"/>
</dbReference>
<dbReference type="InterPro" id="IPR014127">
    <property type="entry name" value="CHP02757"/>
</dbReference>
<comment type="caution">
    <text evidence="1">The sequence shown here is derived from an EMBL/GenBank/DDBJ whole genome shotgun (WGS) entry which is preliminary data.</text>
</comment>
<dbReference type="NCBIfam" id="TIGR02757">
    <property type="entry name" value="TIGR02757 family protein"/>
    <property type="match status" value="1"/>
</dbReference>
<sequence length="288" mass="33355">MTAEIKTFLDRKVAEYNRPGFIESDPVCIPHRFTRRQDIEIMGFFAAVLAWGQRKTIINKSTELIARMDGAPFDFIRNHHESDLRQLLGFKHRTFNDTDLLYFIEFFRVHYARYDSLEDAFIPPTANVEFRAEFIEVHPHGDSGQRVASSACFAQELSRPAFTIAMALNWFRSYFFSLPDYPLRTRKHISSPAQHSACKRLNMFLRWMVRNDGQGVDFGLWTRISPAALVCPFDVHVERVARKLGLIRRKQADWKTACELTDTLRMLDAHDPVKYDFALFGLGVEGAL</sequence>
<reference evidence="2" key="1">
    <citation type="journal article" date="2019" name="Int. J. Syst. Evol. Microbiol.">
        <title>The Global Catalogue of Microorganisms (GCM) 10K type strain sequencing project: providing services to taxonomists for standard genome sequencing and annotation.</title>
        <authorList>
            <consortium name="The Broad Institute Genomics Platform"/>
            <consortium name="The Broad Institute Genome Sequencing Center for Infectious Disease"/>
            <person name="Wu L."/>
            <person name="Ma J."/>
        </authorList>
    </citation>
    <scope>NUCLEOTIDE SEQUENCE [LARGE SCALE GENOMIC DNA]</scope>
    <source>
        <strain evidence="2">KCTC 52416</strain>
    </source>
</reference>
<gene>
    <name evidence="1" type="ORF">ACFOET_01620</name>
</gene>
<organism evidence="1 2">
    <name type="scientific">Parapedobacter deserti</name>
    <dbReference type="NCBI Taxonomy" id="1912957"/>
    <lineage>
        <taxon>Bacteria</taxon>
        <taxon>Pseudomonadati</taxon>
        <taxon>Bacteroidota</taxon>
        <taxon>Sphingobacteriia</taxon>
        <taxon>Sphingobacteriales</taxon>
        <taxon>Sphingobacteriaceae</taxon>
        <taxon>Parapedobacter</taxon>
    </lineage>
</organism>
<proteinExistence type="predicted"/>
<name>A0ABV7JLT8_9SPHI</name>
<protein>
    <submittedName>
        <fullName evidence="1">TIGR02757 family protein</fullName>
    </submittedName>
</protein>
<dbReference type="EMBL" id="JBHRTA010000004">
    <property type="protein sequence ID" value="MFC3196302.1"/>
    <property type="molecule type" value="Genomic_DNA"/>
</dbReference>
<accession>A0ABV7JLT8</accession>
<evidence type="ECO:0000313" key="1">
    <source>
        <dbReference type="EMBL" id="MFC3196302.1"/>
    </source>
</evidence>
<keyword evidence="2" id="KW-1185">Reference proteome</keyword>
<evidence type="ECO:0000313" key="2">
    <source>
        <dbReference type="Proteomes" id="UP001595526"/>
    </source>
</evidence>